<evidence type="ECO:0000313" key="4">
    <source>
        <dbReference type="EMBL" id="ERI04310.1"/>
    </source>
</evidence>
<dbReference type="PANTHER" id="PTHR34293">
    <property type="entry name" value="HTH-TYPE TRANSCRIPTIONAL REGULATOR TRMBL2"/>
    <property type="match status" value="1"/>
</dbReference>
<dbReference type="Pfam" id="PF01978">
    <property type="entry name" value="TrmB"/>
    <property type="match status" value="1"/>
</dbReference>
<feature type="domain" description="Transcription regulator TrmB C-terminal" evidence="3">
    <location>
        <begin position="121"/>
        <end position="240"/>
    </location>
</feature>
<dbReference type="InterPro" id="IPR021586">
    <property type="entry name" value="Tscrpt_reg_TrmB_C"/>
</dbReference>
<dbReference type="SUPFAM" id="SSF46785">
    <property type="entry name" value="Winged helix' DNA-binding domain"/>
    <property type="match status" value="1"/>
</dbReference>
<dbReference type="PANTHER" id="PTHR34293:SF1">
    <property type="entry name" value="HTH-TYPE TRANSCRIPTIONAL REGULATOR TRMBL2"/>
    <property type="match status" value="1"/>
</dbReference>
<organism evidence="4 5">
    <name type="scientific">Aneurinibacillus aneurinilyticus ATCC 12856</name>
    <dbReference type="NCBI Taxonomy" id="649747"/>
    <lineage>
        <taxon>Bacteria</taxon>
        <taxon>Bacillati</taxon>
        <taxon>Bacillota</taxon>
        <taxon>Bacilli</taxon>
        <taxon>Bacillales</taxon>
        <taxon>Paenibacillaceae</taxon>
        <taxon>Aneurinibacillus group</taxon>
        <taxon>Aneurinibacillus</taxon>
    </lineage>
</organism>
<proteinExistence type="predicted"/>
<dbReference type="Pfam" id="PF11495">
    <property type="entry name" value="Regulator_TrmB"/>
    <property type="match status" value="1"/>
</dbReference>
<dbReference type="eggNOG" id="COG1378">
    <property type="taxonomic scope" value="Bacteria"/>
</dbReference>
<dbReference type="InterPro" id="IPR036388">
    <property type="entry name" value="WH-like_DNA-bd_sf"/>
</dbReference>
<keyword evidence="5" id="KW-1185">Reference proteome</keyword>
<feature type="coiled-coil region" evidence="1">
    <location>
        <begin position="88"/>
        <end position="115"/>
    </location>
</feature>
<dbReference type="CDD" id="cd09124">
    <property type="entry name" value="PLDc_like_TrmB_middle"/>
    <property type="match status" value="1"/>
</dbReference>
<protein>
    <submittedName>
        <fullName evidence="4">Sugar-specific transcriptional regulator, TrmB family</fullName>
    </submittedName>
</protein>
<evidence type="ECO:0000313" key="5">
    <source>
        <dbReference type="Proteomes" id="UP000016511"/>
    </source>
</evidence>
<name>U1WNW5_ANEAE</name>
<gene>
    <name evidence="4" type="ORF">HMPREF0083_06144</name>
</gene>
<keyword evidence="1" id="KW-0175">Coiled coil</keyword>
<feature type="domain" description="Transcription regulator TrmB N-terminal" evidence="2">
    <location>
        <begin position="21"/>
        <end position="87"/>
    </location>
</feature>
<dbReference type="InterPro" id="IPR036390">
    <property type="entry name" value="WH_DNA-bd_sf"/>
</dbReference>
<dbReference type="PATRIC" id="fig|649747.3.peg.5494"/>
<reference evidence="4 5" key="1">
    <citation type="submission" date="2013-08" db="EMBL/GenBank/DDBJ databases">
        <authorList>
            <person name="Weinstock G."/>
            <person name="Sodergren E."/>
            <person name="Wylie T."/>
            <person name="Fulton L."/>
            <person name="Fulton R."/>
            <person name="Fronick C."/>
            <person name="O'Laughlin M."/>
            <person name="Godfrey J."/>
            <person name="Miner T."/>
            <person name="Herter B."/>
            <person name="Appelbaum E."/>
            <person name="Cordes M."/>
            <person name="Lek S."/>
            <person name="Wollam A."/>
            <person name="Pepin K.H."/>
            <person name="Palsikar V.B."/>
            <person name="Mitreva M."/>
            <person name="Wilson R.K."/>
        </authorList>
    </citation>
    <scope>NUCLEOTIDE SEQUENCE [LARGE SCALE GENOMIC DNA]</scope>
    <source>
        <strain evidence="4 5">ATCC 12856</strain>
    </source>
</reference>
<accession>U1WNW5</accession>
<dbReference type="Gene3D" id="1.10.10.10">
    <property type="entry name" value="Winged helix-like DNA-binding domain superfamily/Winged helix DNA-binding domain"/>
    <property type="match status" value="1"/>
</dbReference>
<dbReference type="EMBL" id="AWSJ01000389">
    <property type="protein sequence ID" value="ERI04310.1"/>
    <property type="molecule type" value="Genomic_DNA"/>
</dbReference>
<dbReference type="HOGENOM" id="CLU_072493_1_1_9"/>
<dbReference type="InterPro" id="IPR002831">
    <property type="entry name" value="Tscrpt_reg_TrmB_N"/>
</dbReference>
<dbReference type="AlphaFoldDB" id="U1WNW5"/>
<dbReference type="InterPro" id="IPR051797">
    <property type="entry name" value="TrmB-like"/>
</dbReference>
<evidence type="ECO:0000256" key="1">
    <source>
        <dbReference type="SAM" id="Coils"/>
    </source>
</evidence>
<evidence type="ECO:0000259" key="3">
    <source>
        <dbReference type="Pfam" id="PF11495"/>
    </source>
</evidence>
<dbReference type="STRING" id="649747.HMPREF0083_06144"/>
<sequence>MVVNNITTKKRSFMDTIYKELQKLGFSQYECKAYVGLLKHSAVTGYEVSKRTGVPRSMIYEVLGKLLDKGAIYTVPSDPVKYSPVPAKDLIERLRKNFEESFDFLEKELSALETERDIDVIWRIRSEQLVIDEMIDIINKVEKELWLSVWEPQVPRIKEAVDRQAEKGANIFTVLFGAPETYLGCTYHHNYMTPDVVEERMGGHLTVVVRDAEEVLIANFTDQASAWAVKTKDPALVLVATEYIRHDIMVEEITQEFGSEKLEALWKNKNDLIHVMTGKRFR</sequence>
<dbReference type="Proteomes" id="UP000016511">
    <property type="component" value="Unassembled WGS sequence"/>
</dbReference>
<evidence type="ECO:0000259" key="2">
    <source>
        <dbReference type="Pfam" id="PF01978"/>
    </source>
</evidence>
<comment type="caution">
    <text evidence="4">The sequence shown here is derived from an EMBL/GenBank/DDBJ whole genome shotgun (WGS) entry which is preliminary data.</text>
</comment>